<dbReference type="InterPro" id="IPR004111">
    <property type="entry name" value="Repressor_TetR_C"/>
</dbReference>
<dbReference type="SUPFAM" id="SSF48498">
    <property type="entry name" value="Tetracyclin repressor-like, C-terminal domain"/>
    <property type="match status" value="1"/>
</dbReference>
<accession>A0ABM7G7I8</accession>
<evidence type="ECO:0000259" key="7">
    <source>
        <dbReference type="PROSITE" id="PS50977"/>
    </source>
</evidence>
<dbReference type="InterPro" id="IPR003012">
    <property type="entry name" value="Tet_transcr_reg_TetR"/>
</dbReference>
<dbReference type="Pfam" id="PF00440">
    <property type="entry name" value="TetR_N"/>
    <property type="match status" value="1"/>
</dbReference>
<keyword evidence="2" id="KW-0678">Repressor</keyword>
<dbReference type="PANTHER" id="PTHR30055">
    <property type="entry name" value="HTH-TYPE TRANSCRIPTIONAL REGULATOR RUTR"/>
    <property type="match status" value="1"/>
</dbReference>
<evidence type="ECO:0000256" key="6">
    <source>
        <dbReference type="PROSITE-ProRule" id="PRU00335"/>
    </source>
</evidence>
<organism evidence="8 9">
    <name type="scientific">Sphingomonas bisphenolicum</name>
    <dbReference type="NCBI Taxonomy" id="296544"/>
    <lineage>
        <taxon>Bacteria</taxon>
        <taxon>Pseudomonadati</taxon>
        <taxon>Pseudomonadota</taxon>
        <taxon>Alphaproteobacteria</taxon>
        <taxon>Sphingomonadales</taxon>
        <taxon>Sphingomonadaceae</taxon>
        <taxon>Sphingomonas</taxon>
    </lineage>
</organism>
<dbReference type="InterPro" id="IPR036271">
    <property type="entry name" value="Tet_transcr_reg_TetR-rel_C_sf"/>
</dbReference>
<dbReference type="EMBL" id="AP018817">
    <property type="protein sequence ID" value="BBF71322.1"/>
    <property type="molecule type" value="Genomic_DNA"/>
</dbReference>
<keyword evidence="4 6" id="KW-0238">DNA-binding</keyword>
<evidence type="ECO:0000313" key="8">
    <source>
        <dbReference type="EMBL" id="BBF71322.1"/>
    </source>
</evidence>
<evidence type="ECO:0000256" key="1">
    <source>
        <dbReference type="ARBA" id="ARBA00002856"/>
    </source>
</evidence>
<reference evidence="8" key="1">
    <citation type="submission" date="2018-07" db="EMBL/GenBank/DDBJ databases">
        <title>Complete genome sequence of Sphingomonas bisphenolicum strain AO1, a bisphenol A degradative bacterium isolated from Japanese farm field.</title>
        <authorList>
            <person name="Murakami M."/>
            <person name="Koh M."/>
            <person name="Koba S."/>
            <person name="Matsumura Y."/>
        </authorList>
    </citation>
    <scope>NUCLEOTIDE SEQUENCE</scope>
    <source>
        <strain evidence="8">AO1</strain>
    </source>
</reference>
<keyword evidence="3" id="KW-0805">Transcription regulation</keyword>
<sequence>MADKKLTRDSIAAAALDLLNEQGLDQLSLRKLAARLDVKAPSLYWHVADKNALLALLAESVFVDCLARIPPGEHWHDWLRAFGRGLWRAQKDMRDAGRLILMTAQDEAVLVRMEHAVLAPLTALGLSAPQALSMQASVQAFVTGWTSFAQGPNTAYLQAHISIDTAFAQGLDALLRGFDHTIDPEN</sequence>
<protein>
    <recommendedName>
        <fullName evidence="7">HTH tetR-type domain-containing protein</fullName>
    </recommendedName>
</protein>
<dbReference type="InterPro" id="IPR009057">
    <property type="entry name" value="Homeodomain-like_sf"/>
</dbReference>
<evidence type="ECO:0000256" key="3">
    <source>
        <dbReference type="ARBA" id="ARBA00023015"/>
    </source>
</evidence>
<dbReference type="PANTHER" id="PTHR30055:SF151">
    <property type="entry name" value="TRANSCRIPTIONAL REGULATORY PROTEIN"/>
    <property type="match status" value="1"/>
</dbReference>
<keyword evidence="5" id="KW-0804">Transcription</keyword>
<evidence type="ECO:0000256" key="4">
    <source>
        <dbReference type="ARBA" id="ARBA00023125"/>
    </source>
</evidence>
<dbReference type="InterPro" id="IPR050109">
    <property type="entry name" value="HTH-type_TetR-like_transc_reg"/>
</dbReference>
<keyword evidence="9" id="KW-1185">Reference proteome</keyword>
<evidence type="ECO:0000256" key="5">
    <source>
        <dbReference type="ARBA" id="ARBA00023163"/>
    </source>
</evidence>
<comment type="function">
    <text evidence="1">TetR is the repressor of the tetracycline resistance element; its N-terminal region forms a helix-turn-helix structure and binds DNA. Binding of tetracycline to TetR reduces the repressor affinity for the tetracycline resistance gene (tetA) promoter operator sites.</text>
</comment>
<proteinExistence type="predicted"/>
<dbReference type="Pfam" id="PF02909">
    <property type="entry name" value="TetR_C_1"/>
    <property type="match status" value="1"/>
</dbReference>
<feature type="DNA-binding region" description="H-T-H motif" evidence="6">
    <location>
        <begin position="28"/>
        <end position="47"/>
    </location>
</feature>
<dbReference type="Proteomes" id="UP001059971">
    <property type="component" value="Chromosome 1"/>
</dbReference>
<dbReference type="PROSITE" id="PS50977">
    <property type="entry name" value="HTH_TETR_2"/>
    <property type="match status" value="1"/>
</dbReference>
<dbReference type="PRINTS" id="PR00400">
    <property type="entry name" value="TETREPRESSOR"/>
</dbReference>
<dbReference type="Gene3D" id="1.10.10.60">
    <property type="entry name" value="Homeodomain-like"/>
    <property type="match status" value="1"/>
</dbReference>
<evidence type="ECO:0000256" key="2">
    <source>
        <dbReference type="ARBA" id="ARBA00022491"/>
    </source>
</evidence>
<dbReference type="Gene3D" id="1.10.357.10">
    <property type="entry name" value="Tetracycline Repressor, domain 2"/>
    <property type="match status" value="1"/>
</dbReference>
<dbReference type="InterPro" id="IPR001647">
    <property type="entry name" value="HTH_TetR"/>
</dbReference>
<dbReference type="SUPFAM" id="SSF46689">
    <property type="entry name" value="Homeodomain-like"/>
    <property type="match status" value="1"/>
</dbReference>
<dbReference type="PRINTS" id="PR00455">
    <property type="entry name" value="HTHTETR"/>
</dbReference>
<gene>
    <name evidence="8" type="ORF">SBA_ch1_35220</name>
</gene>
<evidence type="ECO:0000313" key="9">
    <source>
        <dbReference type="Proteomes" id="UP001059971"/>
    </source>
</evidence>
<feature type="domain" description="HTH tetR-type" evidence="7">
    <location>
        <begin position="5"/>
        <end position="65"/>
    </location>
</feature>
<name>A0ABM7G7I8_9SPHN</name>
<dbReference type="RefSeq" id="WP_261935365.1">
    <property type="nucleotide sequence ID" value="NZ_AP018817.1"/>
</dbReference>